<keyword evidence="1" id="KW-0812">Transmembrane</keyword>
<comment type="caution">
    <text evidence="2">The sequence shown here is derived from an EMBL/GenBank/DDBJ whole genome shotgun (WGS) entry which is preliminary data.</text>
</comment>
<feature type="transmembrane region" description="Helical" evidence="1">
    <location>
        <begin position="298"/>
        <end position="317"/>
    </location>
</feature>
<evidence type="ECO:0000313" key="3">
    <source>
        <dbReference type="Proteomes" id="UP000321926"/>
    </source>
</evidence>
<keyword evidence="1" id="KW-1133">Transmembrane helix</keyword>
<dbReference type="EMBL" id="VRTY01000012">
    <property type="protein sequence ID" value="TXK50538.1"/>
    <property type="molecule type" value="Genomic_DNA"/>
</dbReference>
<reference evidence="2 3" key="1">
    <citation type="submission" date="2019-08" db="EMBL/GenBank/DDBJ databases">
        <authorList>
            <person name="Shi S."/>
        </authorList>
    </citation>
    <scope>NUCLEOTIDE SEQUENCE [LARGE SCALE GENOMIC DNA]</scope>
    <source>
        <strain evidence="2 3">GY10130</strain>
    </source>
</reference>
<name>A0A5C8K974_9BACT</name>
<accession>A0A5C8K974</accession>
<feature type="transmembrane region" description="Helical" evidence="1">
    <location>
        <begin position="228"/>
        <end position="249"/>
    </location>
</feature>
<dbReference type="AlphaFoldDB" id="A0A5C8K974"/>
<keyword evidence="3" id="KW-1185">Reference proteome</keyword>
<keyword evidence="1" id="KW-0472">Membrane</keyword>
<dbReference type="OrthoDB" id="981005at2"/>
<evidence type="ECO:0000256" key="1">
    <source>
        <dbReference type="SAM" id="Phobius"/>
    </source>
</evidence>
<evidence type="ECO:0000313" key="2">
    <source>
        <dbReference type="EMBL" id="TXK50538.1"/>
    </source>
</evidence>
<proteinExistence type="predicted"/>
<feature type="transmembrane region" description="Helical" evidence="1">
    <location>
        <begin position="199"/>
        <end position="216"/>
    </location>
</feature>
<sequence>MSENLIVITGGAYTDVKKALKQWILLYAEDLEADFACELFPGGRGRHVIQVDKRLANEHFFYLINYLFYPENITYKIDVLGFTTAEDQALLQQAAINVYVSKSNNPEFDNVQVVTAQNQSYKIDFSGNITRATEAKMFSQPPALPSGIPERITLKQVVSIPFKIKNPPDNPAKRFGIIASLAFVWWVISVILIFFEKSWFYQATFFLGLGFMGWFFSDYKMLQHRRYYIYCLLIALAFLGYGQLVQFSLQESKMSLLEFGCNIPVAVLLTQKPIRLLFLKLWKREPVVDKPAPSLVDGLYMLLLLAVPLFLLILLGTRIK</sequence>
<gene>
    <name evidence="2" type="ORF">FVR03_04985</name>
</gene>
<dbReference type="Proteomes" id="UP000321926">
    <property type="component" value="Unassembled WGS sequence"/>
</dbReference>
<dbReference type="RefSeq" id="WP_147920664.1">
    <property type="nucleotide sequence ID" value="NZ_VRTY01000012.1"/>
</dbReference>
<protein>
    <submittedName>
        <fullName evidence="2">Uncharacterized protein</fullName>
    </submittedName>
</protein>
<feature type="transmembrane region" description="Helical" evidence="1">
    <location>
        <begin position="175"/>
        <end position="193"/>
    </location>
</feature>
<organism evidence="2 3">
    <name type="scientific">Pontibacter qinzhouensis</name>
    <dbReference type="NCBI Taxonomy" id="2603253"/>
    <lineage>
        <taxon>Bacteria</taxon>
        <taxon>Pseudomonadati</taxon>
        <taxon>Bacteroidota</taxon>
        <taxon>Cytophagia</taxon>
        <taxon>Cytophagales</taxon>
        <taxon>Hymenobacteraceae</taxon>
        <taxon>Pontibacter</taxon>
    </lineage>
</organism>